<dbReference type="PANTHER" id="PTHR38590:SF1">
    <property type="entry name" value="BLL0828 PROTEIN"/>
    <property type="match status" value="1"/>
</dbReference>
<dbReference type="AlphaFoldDB" id="A0A2H0KAS1"/>
<dbReference type="InterPro" id="IPR011335">
    <property type="entry name" value="Restrct_endonuc-II-like"/>
</dbReference>
<dbReference type="Pfam" id="PF04480">
    <property type="entry name" value="DUF559"/>
    <property type="match status" value="1"/>
</dbReference>
<organism evidence="2 3">
    <name type="scientific">Candidatus Taylorbacteria bacterium CG11_big_fil_rev_8_21_14_0_20_46_11</name>
    <dbReference type="NCBI Taxonomy" id="1975025"/>
    <lineage>
        <taxon>Bacteria</taxon>
        <taxon>Candidatus Tayloriibacteriota</taxon>
    </lineage>
</organism>
<protein>
    <submittedName>
        <fullName evidence="2">DNA methylase</fullName>
    </submittedName>
</protein>
<dbReference type="EMBL" id="PCVG01000062">
    <property type="protein sequence ID" value="PIQ68307.1"/>
    <property type="molecule type" value="Genomic_DNA"/>
</dbReference>
<accession>A0A2H0KAS1</accession>
<dbReference type="GO" id="GO:0032259">
    <property type="term" value="P:methylation"/>
    <property type="evidence" value="ECO:0007669"/>
    <property type="project" value="UniProtKB-KW"/>
</dbReference>
<keyword evidence="2" id="KW-0489">Methyltransferase</keyword>
<dbReference type="Gene3D" id="3.40.960.10">
    <property type="entry name" value="VSR Endonuclease"/>
    <property type="match status" value="1"/>
</dbReference>
<dbReference type="GO" id="GO:0008168">
    <property type="term" value="F:methyltransferase activity"/>
    <property type="evidence" value="ECO:0007669"/>
    <property type="project" value="UniProtKB-KW"/>
</dbReference>
<reference evidence="2 3" key="1">
    <citation type="submission" date="2017-09" db="EMBL/GenBank/DDBJ databases">
        <title>Depth-based differentiation of microbial function through sediment-hosted aquifers and enrichment of novel symbionts in the deep terrestrial subsurface.</title>
        <authorList>
            <person name="Probst A.J."/>
            <person name="Ladd B."/>
            <person name="Jarett J.K."/>
            <person name="Geller-Mcgrath D.E."/>
            <person name="Sieber C.M."/>
            <person name="Emerson J.B."/>
            <person name="Anantharaman K."/>
            <person name="Thomas B.C."/>
            <person name="Malmstrom R."/>
            <person name="Stieglmeier M."/>
            <person name="Klingl A."/>
            <person name="Woyke T."/>
            <person name="Ryan C.M."/>
            <person name="Banfield J.F."/>
        </authorList>
    </citation>
    <scope>NUCLEOTIDE SEQUENCE [LARGE SCALE GENOMIC DNA]</scope>
    <source>
        <strain evidence="2">CG11_big_fil_rev_8_21_14_0_20_46_11</strain>
    </source>
</reference>
<keyword evidence="2" id="KW-0808">Transferase</keyword>
<dbReference type="SUPFAM" id="SSF52980">
    <property type="entry name" value="Restriction endonuclease-like"/>
    <property type="match status" value="1"/>
</dbReference>
<name>A0A2H0KAS1_9BACT</name>
<comment type="caution">
    <text evidence="2">The sequence shown here is derived from an EMBL/GenBank/DDBJ whole genome shotgun (WGS) entry which is preliminary data.</text>
</comment>
<evidence type="ECO:0000313" key="3">
    <source>
        <dbReference type="Proteomes" id="UP000229342"/>
    </source>
</evidence>
<evidence type="ECO:0000259" key="1">
    <source>
        <dbReference type="Pfam" id="PF04480"/>
    </source>
</evidence>
<proteinExistence type="predicted"/>
<sequence length="120" mass="14149">MKLYYSPRLKSTAQNLRKAENLAEVLLWKELRARKLGVQFLRQRPIDKYVVDFYCHRLNLAIEIDGVSHDSKVEEDVIRQKMLESKGVRFLRFNDKDVRYNLDGVLREITEFVKSSGSSE</sequence>
<dbReference type="InterPro" id="IPR047216">
    <property type="entry name" value="Endonuclease_DUF559_bact"/>
</dbReference>
<evidence type="ECO:0000313" key="2">
    <source>
        <dbReference type="EMBL" id="PIQ68307.1"/>
    </source>
</evidence>
<gene>
    <name evidence="2" type="ORF">COV91_04765</name>
</gene>
<dbReference type="PANTHER" id="PTHR38590">
    <property type="entry name" value="BLL0828 PROTEIN"/>
    <property type="match status" value="1"/>
</dbReference>
<feature type="domain" description="DUF559" evidence="1">
    <location>
        <begin position="9"/>
        <end position="113"/>
    </location>
</feature>
<dbReference type="Proteomes" id="UP000229342">
    <property type="component" value="Unassembled WGS sequence"/>
</dbReference>
<dbReference type="CDD" id="cd01038">
    <property type="entry name" value="Endonuclease_DUF559"/>
    <property type="match status" value="1"/>
</dbReference>
<dbReference type="InterPro" id="IPR007569">
    <property type="entry name" value="DUF559"/>
</dbReference>